<dbReference type="GO" id="GO:0008933">
    <property type="term" value="F:peptidoglycan lytic transglycosylase activity"/>
    <property type="evidence" value="ECO:0007669"/>
    <property type="project" value="InterPro"/>
</dbReference>
<dbReference type="PANTHER" id="PTHR37423">
    <property type="entry name" value="SOLUBLE LYTIC MUREIN TRANSGLYCOSYLASE-RELATED"/>
    <property type="match status" value="1"/>
</dbReference>
<comment type="similarity">
    <text evidence="1">Belongs to the transglycosylase Slt family.</text>
</comment>
<dbReference type="EC" id="4.2.2.n1" evidence="3"/>
<dbReference type="Gene3D" id="1.10.530.10">
    <property type="match status" value="1"/>
</dbReference>
<dbReference type="KEGG" id="tput:QJT81_14140"/>
<dbReference type="InterPro" id="IPR000189">
    <property type="entry name" value="Transglyc_AS"/>
</dbReference>
<dbReference type="PROSITE" id="PS00922">
    <property type="entry name" value="TRANSGLYCOSYLASE"/>
    <property type="match status" value="1"/>
</dbReference>
<dbReference type="EMBL" id="CP124756">
    <property type="protein sequence ID" value="WGZ92962.1"/>
    <property type="molecule type" value="Genomic_DNA"/>
</dbReference>
<dbReference type="SUPFAM" id="SSF53955">
    <property type="entry name" value="Lysozyme-like"/>
    <property type="match status" value="1"/>
</dbReference>
<keyword evidence="3" id="KW-0456">Lyase</keyword>
<dbReference type="AlphaFoldDB" id="A0AA95H8S9"/>
<proteinExistence type="inferred from homology"/>
<dbReference type="GO" id="GO:0016020">
    <property type="term" value="C:membrane"/>
    <property type="evidence" value="ECO:0007669"/>
    <property type="project" value="InterPro"/>
</dbReference>
<dbReference type="Proteomes" id="UP001301326">
    <property type="component" value="Chromosome"/>
</dbReference>
<evidence type="ECO:0000256" key="1">
    <source>
        <dbReference type="ARBA" id="ARBA00007734"/>
    </source>
</evidence>
<evidence type="ECO:0000259" key="2">
    <source>
        <dbReference type="Pfam" id="PF01464"/>
    </source>
</evidence>
<reference evidence="3" key="1">
    <citation type="journal article" date="2023" name="Int. J. Mol. Sci.">
        <title>Metagenomics Revealed a New Genus 'Candidatus Thiocaldithrix dubininis' gen. nov., sp. nov. and a New Species 'Candidatus Thiothrix putei' sp. nov. in the Family Thiotrichaceae, Some Members of Which Have Traits of Both Na+- and H+-Motive Energetics.</title>
        <authorList>
            <person name="Ravin N.V."/>
            <person name="Muntyan M.S."/>
            <person name="Smolyakov D.D."/>
            <person name="Rudenko T.S."/>
            <person name="Beletsky A.V."/>
            <person name="Mardanov A.V."/>
            <person name="Grabovich M.Y."/>
        </authorList>
    </citation>
    <scope>NUCLEOTIDE SEQUENCE</scope>
    <source>
        <strain evidence="3">GKL-02</strain>
    </source>
</reference>
<evidence type="ECO:0000313" key="3">
    <source>
        <dbReference type="EMBL" id="WGZ92962.1"/>
    </source>
</evidence>
<accession>A0AA95H8S9</accession>
<gene>
    <name evidence="3" type="ORF">QJT81_14140</name>
</gene>
<feature type="domain" description="Transglycosylase SLT" evidence="2">
    <location>
        <begin position="2"/>
        <end position="105"/>
    </location>
</feature>
<dbReference type="InterPro" id="IPR023346">
    <property type="entry name" value="Lysozyme-like_dom_sf"/>
</dbReference>
<reference evidence="3" key="2">
    <citation type="submission" date="2023-04" db="EMBL/GenBank/DDBJ databases">
        <authorList>
            <person name="Beletskiy A.V."/>
            <person name="Mardanov A.V."/>
            <person name="Ravin N.V."/>
        </authorList>
    </citation>
    <scope>NUCLEOTIDE SEQUENCE</scope>
    <source>
        <strain evidence="3">GKL-02</strain>
    </source>
</reference>
<organism evidence="3">
    <name type="scientific">Candidatus Thiothrix putei</name>
    <dbReference type="NCBI Taxonomy" id="3080811"/>
    <lineage>
        <taxon>Bacteria</taxon>
        <taxon>Pseudomonadati</taxon>
        <taxon>Pseudomonadota</taxon>
        <taxon>Gammaproteobacteria</taxon>
        <taxon>Thiotrichales</taxon>
        <taxon>Thiotrichaceae</taxon>
        <taxon>Thiothrix</taxon>
    </lineage>
</organism>
<dbReference type="Pfam" id="PF01464">
    <property type="entry name" value="SLT"/>
    <property type="match status" value="1"/>
</dbReference>
<protein>
    <submittedName>
        <fullName evidence="3">Lytic transglycosylase domain-containing protein</fullName>
        <ecNumber evidence="3">4.2.2.n1</ecNumber>
    </submittedName>
</protein>
<dbReference type="InterPro" id="IPR008258">
    <property type="entry name" value="Transglycosylase_SLT_dom_1"/>
</dbReference>
<name>A0AA95H8S9_9GAMM</name>
<dbReference type="PANTHER" id="PTHR37423:SF2">
    <property type="entry name" value="MEMBRANE-BOUND LYTIC MUREIN TRANSGLYCOSYLASE C"/>
    <property type="match status" value="1"/>
</dbReference>
<dbReference type="CDD" id="cd00254">
    <property type="entry name" value="LT-like"/>
    <property type="match status" value="1"/>
</dbReference>
<dbReference type="GO" id="GO:0000270">
    <property type="term" value="P:peptidoglycan metabolic process"/>
    <property type="evidence" value="ECO:0007669"/>
    <property type="project" value="InterPro"/>
</dbReference>
<sequence>MPANLIRAMMKQESGGDPNATSNKGAGGLMQLMPDTAAGVAKQLGMSNFDRYDPRDNIMLGTAYIKEQLDRYDGNISLALAAYNAGPGRVDQANGIPNIKETQNYVAKISKTYRKLEG</sequence>